<evidence type="ECO:0000259" key="4">
    <source>
        <dbReference type="PROSITE" id="PS50234"/>
    </source>
</evidence>
<keyword evidence="2" id="KW-1133">Transmembrane helix</keyword>
<accession>A0ABW7HQM7</accession>
<dbReference type="PANTHER" id="PTHR10579:SF43">
    <property type="entry name" value="ZINC FINGER (C3HC4-TYPE RING FINGER) FAMILY PROTEIN"/>
    <property type="match status" value="1"/>
</dbReference>
<dbReference type="InterPro" id="IPR036465">
    <property type="entry name" value="vWFA_dom_sf"/>
</dbReference>
<dbReference type="InterPro" id="IPR002035">
    <property type="entry name" value="VWF_A"/>
</dbReference>
<feature type="domain" description="VWFA" evidence="4">
    <location>
        <begin position="46"/>
        <end position="242"/>
    </location>
</feature>
<dbReference type="Pfam" id="PF13519">
    <property type="entry name" value="VWA_2"/>
    <property type="match status" value="1"/>
</dbReference>
<keyword evidence="3" id="KW-0732">Signal</keyword>
<dbReference type="PROSITE" id="PS50234">
    <property type="entry name" value="VWFA"/>
    <property type="match status" value="1"/>
</dbReference>
<dbReference type="SUPFAM" id="SSF53300">
    <property type="entry name" value="vWA-like"/>
    <property type="match status" value="1"/>
</dbReference>
<sequence length="675" mass="70238">MARLHRRMAAAMSCGALLALIASPLAAAAPRGAPAAPQTVAEGNASLVMVLDSSGSMAEDDGSGGTRIESARRAVGEVVDALPDGHPTGLRVYGADREEGCTDTRLVRPVEPLDRAAVKRAVAEVEPRGDTPIGLALRRAAEDLPEASGGPLDRRTILLVSDGEDTCGTPDPCEVAAELGGQGPSPESLESSGTLRIDAIGFQVDGKAREQLECIARAGHGSYYDAPDAGALARQLQRASRLSADGYRMEGERITGGRTADDAPEIAPGQYTDTIGPGEKRWYAAELGGPAESAADDLAVTAVPQPGVPVASMDGLRLTLVRDDDHRPRCGSTWRYFGRNAGAMPITAAVSRIPSAGGTRACDGAGRYLLAVERRSHEDSDRGRWPFELLLATEKPLAKGTVPAHSEPDYGAGGEDAPLPTDPPRDVEGGTGFNDARRLGPGVWRDELLPAQTRWYRVRIGWGQQLRYDVEFGNEPTVDGPAGTPTRVSTDVYGPTRVPVQPDGEFDTRALYRGEPAAVSGGTVPVAWTNRWESATRAVPVRRAGEYYIGVGLDPDAAELAENVAVGFVLRVAVIGEEKAGPEHGAPAVRERDGGHDAVDTREEAGAARDGSGPGGAGWSGPAVAAAAGAVTALAIALAAVCTRYTRSRGRAAARTAAEGGDGVTVNGKTEGGAW</sequence>
<keyword evidence="2" id="KW-0472">Membrane</keyword>
<feature type="transmembrane region" description="Helical" evidence="2">
    <location>
        <begin position="619"/>
        <end position="641"/>
    </location>
</feature>
<keyword evidence="6" id="KW-1185">Reference proteome</keyword>
<evidence type="ECO:0000256" key="3">
    <source>
        <dbReference type="SAM" id="SignalP"/>
    </source>
</evidence>
<comment type="caution">
    <text evidence="5">The sequence shown here is derived from an EMBL/GenBank/DDBJ whole genome shotgun (WGS) entry which is preliminary data.</text>
</comment>
<name>A0ABW7HQM7_9ACTN</name>
<evidence type="ECO:0000313" key="5">
    <source>
        <dbReference type="EMBL" id="MFH0247911.1"/>
    </source>
</evidence>
<dbReference type="SMART" id="SM00327">
    <property type="entry name" value="VWA"/>
    <property type="match status" value="1"/>
</dbReference>
<dbReference type="InterPro" id="IPR051266">
    <property type="entry name" value="CLCR"/>
</dbReference>
<evidence type="ECO:0000313" key="6">
    <source>
        <dbReference type="Proteomes" id="UP001607069"/>
    </source>
</evidence>
<feature type="region of interest" description="Disordered" evidence="1">
    <location>
        <begin position="398"/>
        <end position="434"/>
    </location>
</feature>
<keyword evidence="2" id="KW-0812">Transmembrane</keyword>
<gene>
    <name evidence="5" type="ORF">ACG5V6_06760</name>
</gene>
<evidence type="ECO:0000256" key="2">
    <source>
        <dbReference type="SAM" id="Phobius"/>
    </source>
</evidence>
<organism evidence="5 6">
    <name type="scientific">Streptomyces chitinivorans</name>
    <dbReference type="NCBI Taxonomy" id="1257027"/>
    <lineage>
        <taxon>Bacteria</taxon>
        <taxon>Bacillati</taxon>
        <taxon>Actinomycetota</taxon>
        <taxon>Actinomycetes</taxon>
        <taxon>Kitasatosporales</taxon>
        <taxon>Streptomycetaceae</taxon>
        <taxon>Streptomyces</taxon>
    </lineage>
</organism>
<feature type="region of interest" description="Disordered" evidence="1">
    <location>
        <begin position="653"/>
        <end position="675"/>
    </location>
</feature>
<feature type="compositionally biased region" description="Basic and acidic residues" evidence="1">
    <location>
        <begin position="589"/>
        <end position="607"/>
    </location>
</feature>
<feature type="signal peptide" evidence="3">
    <location>
        <begin position="1"/>
        <end position="28"/>
    </location>
</feature>
<dbReference type="PANTHER" id="PTHR10579">
    <property type="entry name" value="CALCIUM-ACTIVATED CHLORIDE CHANNEL REGULATOR"/>
    <property type="match status" value="1"/>
</dbReference>
<protein>
    <submittedName>
        <fullName evidence="5">VWA domain-containing protein</fullName>
    </submittedName>
</protein>
<dbReference type="Gene3D" id="3.40.50.410">
    <property type="entry name" value="von Willebrand factor, type A domain"/>
    <property type="match status" value="1"/>
</dbReference>
<dbReference type="Proteomes" id="UP001607069">
    <property type="component" value="Unassembled WGS sequence"/>
</dbReference>
<dbReference type="EMBL" id="JBIHMK010000016">
    <property type="protein sequence ID" value="MFH0247911.1"/>
    <property type="molecule type" value="Genomic_DNA"/>
</dbReference>
<evidence type="ECO:0000256" key="1">
    <source>
        <dbReference type="SAM" id="MobiDB-lite"/>
    </source>
</evidence>
<feature type="region of interest" description="Disordered" evidence="1">
    <location>
        <begin position="580"/>
        <end position="617"/>
    </location>
</feature>
<feature type="chain" id="PRO_5045144745" evidence="3">
    <location>
        <begin position="29"/>
        <end position="675"/>
    </location>
</feature>
<reference evidence="5 6" key="1">
    <citation type="submission" date="2024-10" db="EMBL/GenBank/DDBJ databases">
        <authorList>
            <person name="Cho J.-C."/>
        </authorList>
    </citation>
    <scope>NUCLEOTIDE SEQUENCE [LARGE SCALE GENOMIC DNA]</scope>
    <source>
        <strain evidence="5 6">KCTC29696</strain>
    </source>
</reference>
<dbReference type="RefSeq" id="WP_279950460.1">
    <property type="nucleotide sequence ID" value="NZ_BAABEN010000007.1"/>
</dbReference>
<proteinExistence type="predicted"/>